<comment type="caution">
    <text evidence="2">The sequence shown here is derived from an EMBL/GenBank/DDBJ whole genome shotgun (WGS) entry which is preliminary data.</text>
</comment>
<dbReference type="Gene3D" id="1.10.260.40">
    <property type="entry name" value="lambda repressor-like DNA-binding domains"/>
    <property type="match status" value="1"/>
</dbReference>
<dbReference type="PROSITE" id="PS50943">
    <property type="entry name" value="HTH_CROC1"/>
    <property type="match status" value="1"/>
</dbReference>
<dbReference type="AlphaFoldDB" id="A0A4R4ITW6"/>
<dbReference type="Proteomes" id="UP000295550">
    <property type="component" value="Unassembled WGS sequence"/>
</dbReference>
<evidence type="ECO:0000259" key="1">
    <source>
        <dbReference type="PROSITE" id="PS50943"/>
    </source>
</evidence>
<dbReference type="SMART" id="SM00530">
    <property type="entry name" value="HTH_XRE"/>
    <property type="match status" value="1"/>
</dbReference>
<feature type="domain" description="HTH cro/C1-type" evidence="1">
    <location>
        <begin position="22"/>
        <end position="75"/>
    </location>
</feature>
<dbReference type="Pfam" id="PF01381">
    <property type="entry name" value="HTH_3"/>
    <property type="match status" value="1"/>
</dbReference>
<dbReference type="InterPro" id="IPR001387">
    <property type="entry name" value="Cro/C1-type_HTH"/>
</dbReference>
<dbReference type="InterPro" id="IPR010982">
    <property type="entry name" value="Lambda_DNA-bd_dom_sf"/>
</dbReference>
<protein>
    <recommendedName>
        <fullName evidence="1">HTH cro/C1-type domain-containing protein</fullName>
    </recommendedName>
</protein>
<accession>A0A4R4ITW6</accession>
<dbReference type="GO" id="GO:0003677">
    <property type="term" value="F:DNA binding"/>
    <property type="evidence" value="ECO:0007669"/>
    <property type="project" value="InterPro"/>
</dbReference>
<organism evidence="2 3">
    <name type="scientific">Photorhabdus luminescens subsp. mexicana</name>
    <dbReference type="NCBI Taxonomy" id="2100167"/>
    <lineage>
        <taxon>Bacteria</taxon>
        <taxon>Pseudomonadati</taxon>
        <taxon>Pseudomonadota</taxon>
        <taxon>Gammaproteobacteria</taxon>
        <taxon>Enterobacterales</taxon>
        <taxon>Morganellaceae</taxon>
        <taxon>Photorhabdus</taxon>
    </lineage>
</organism>
<dbReference type="EMBL" id="PUJX01000041">
    <property type="protein sequence ID" value="TDB44146.1"/>
    <property type="molecule type" value="Genomic_DNA"/>
</dbReference>
<dbReference type="SUPFAM" id="SSF47413">
    <property type="entry name" value="lambda repressor-like DNA-binding domains"/>
    <property type="match status" value="1"/>
</dbReference>
<sequence>MFKKFSCFWNYWNRMKYFNERLKEALELRGMTPTNLAHRIGVQGGYISKLLSGQISNTKHIGAISECLNVNIGWLKSGDGLPVVGTETHYVDIPLYTSINEYSKKSYMKMARIPYLCVDKDDYLFAISLSQNDLFEEGATMVVNKHGKGSGFFLIEDNKELFISSRFDNINSLNWVHNTNKKSVVINTAKILGKIVAFYEQPYSIHV</sequence>
<proteinExistence type="predicted"/>
<dbReference type="CDD" id="cd00093">
    <property type="entry name" value="HTH_XRE"/>
    <property type="match status" value="1"/>
</dbReference>
<name>A0A4R4ITW6_PHOLU</name>
<evidence type="ECO:0000313" key="3">
    <source>
        <dbReference type="Proteomes" id="UP000295550"/>
    </source>
</evidence>
<evidence type="ECO:0000313" key="2">
    <source>
        <dbReference type="EMBL" id="TDB44146.1"/>
    </source>
</evidence>
<gene>
    <name evidence="2" type="ORF">C5468_22885</name>
</gene>
<reference evidence="2 3" key="1">
    <citation type="journal article" date="2019" name="Int. J. Syst. Evol. Microbiol.">
        <title>Photorhabdus khanii subsp. guanajuatensis subsp. nov., isolated from Heterorhabditis atacamensis, and Photorhabdus luminescens subsp. mexicana subsp. nov., isolated from Heterorhabditis mexicana entomopathogenic nematodes.</title>
        <authorList>
            <person name="Machado R.A.R."/>
            <person name="Bruno P."/>
            <person name="Arce C.C.M."/>
            <person name="Liechti N."/>
            <person name="Kohler A."/>
            <person name="Bernal J."/>
            <person name="Bruggmann R."/>
            <person name="Turlings T.C.J."/>
        </authorList>
    </citation>
    <scope>NUCLEOTIDE SEQUENCE [LARGE SCALE GENOMIC DNA]</scope>
    <source>
        <strain evidence="2 3">MEX47-22</strain>
    </source>
</reference>